<dbReference type="OrthoDB" id="7451784at2"/>
<dbReference type="EMBL" id="AP018907">
    <property type="protein sequence ID" value="BBF94506.1"/>
    <property type="molecule type" value="Genomic_DNA"/>
</dbReference>
<feature type="region of interest" description="Disordered" evidence="3">
    <location>
        <begin position="1"/>
        <end position="36"/>
    </location>
</feature>
<dbReference type="Proteomes" id="UP000266934">
    <property type="component" value="Chromosome"/>
</dbReference>
<dbReference type="Pfam" id="PF02604">
    <property type="entry name" value="PhdYeFM_antitox"/>
    <property type="match status" value="1"/>
</dbReference>
<name>A0A348G4M3_9HYPH</name>
<dbReference type="AlphaFoldDB" id="A0A348G4M3"/>
<dbReference type="SUPFAM" id="SSF143120">
    <property type="entry name" value="YefM-like"/>
    <property type="match status" value="1"/>
</dbReference>
<evidence type="ECO:0000256" key="3">
    <source>
        <dbReference type="SAM" id="MobiDB-lite"/>
    </source>
</evidence>
<dbReference type="RefSeq" id="WP_126401596.1">
    <property type="nucleotide sequence ID" value="NZ_AP018907.1"/>
</dbReference>
<sequence length="115" mass="12636">MTQPAGSKPSTRSKTSRRSKTGAGGRTPPPAGNRWRLQDAKARLSEVVREAQEHGPQRVTLHGRDAVVVVSAAEFDRMQRPVTGHDIVRALQASPLAEIEFERLSFDAPVRDVEL</sequence>
<keyword evidence="5" id="KW-1185">Reference proteome</keyword>
<dbReference type="Gene3D" id="3.40.1620.10">
    <property type="entry name" value="YefM-like domain"/>
    <property type="match status" value="1"/>
</dbReference>
<gene>
    <name evidence="4" type="ORF">BLTE_31910</name>
</gene>
<evidence type="ECO:0000256" key="1">
    <source>
        <dbReference type="ARBA" id="ARBA00009981"/>
    </source>
</evidence>
<comment type="similarity">
    <text evidence="1 2">Belongs to the phD/YefM antitoxin family.</text>
</comment>
<dbReference type="KEGG" id="blag:BLTE_31910"/>
<accession>A0A348G4M3</accession>
<evidence type="ECO:0000313" key="4">
    <source>
        <dbReference type="EMBL" id="BBF94506.1"/>
    </source>
</evidence>
<dbReference type="NCBIfam" id="TIGR01552">
    <property type="entry name" value="phd_fam"/>
    <property type="match status" value="1"/>
</dbReference>
<dbReference type="InterPro" id="IPR036165">
    <property type="entry name" value="YefM-like_sf"/>
</dbReference>
<evidence type="ECO:0000313" key="5">
    <source>
        <dbReference type="Proteomes" id="UP000266934"/>
    </source>
</evidence>
<protein>
    <recommendedName>
        <fullName evidence="2">Antitoxin</fullName>
    </recommendedName>
</protein>
<reference evidence="4 5" key="1">
    <citation type="submission" date="2018-08" db="EMBL/GenBank/DDBJ databases">
        <title>Complete genome sequencing of Blastochloris tepida GI.</title>
        <authorList>
            <person name="Tsukatani Y."/>
            <person name="Mori H."/>
        </authorList>
    </citation>
    <scope>NUCLEOTIDE SEQUENCE [LARGE SCALE GENOMIC DNA]</scope>
    <source>
        <strain evidence="4 5">GI</strain>
    </source>
</reference>
<comment type="function">
    <text evidence="2">Antitoxin component of a type II toxin-antitoxin (TA) system.</text>
</comment>
<dbReference type="InterPro" id="IPR006442">
    <property type="entry name" value="Antitoxin_Phd/YefM"/>
</dbReference>
<evidence type="ECO:0000256" key="2">
    <source>
        <dbReference type="RuleBase" id="RU362080"/>
    </source>
</evidence>
<organism evidence="4 5">
    <name type="scientific">Blastochloris tepida</name>
    <dbReference type="NCBI Taxonomy" id="2233851"/>
    <lineage>
        <taxon>Bacteria</taxon>
        <taxon>Pseudomonadati</taxon>
        <taxon>Pseudomonadota</taxon>
        <taxon>Alphaproteobacteria</taxon>
        <taxon>Hyphomicrobiales</taxon>
        <taxon>Blastochloridaceae</taxon>
        <taxon>Blastochloris</taxon>
    </lineage>
</organism>
<proteinExistence type="inferred from homology"/>